<gene>
    <name evidence="2" type="ORF">Ltuc_1957</name>
</gene>
<dbReference type="EMBL" id="LNZA01000001">
    <property type="protein sequence ID" value="KTD74110.1"/>
    <property type="molecule type" value="Genomic_DNA"/>
</dbReference>
<dbReference type="PATRIC" id="fig|40335.7.peg.2081"/>
<dbReference type="Proteomes" id="UP000054693">
    <property type="component" value="Unassembled WGS sequence"/>
</dbReference>
<evidence type="ECO:0000313" key="2">
    <source>
        <dbReference type="EMBL" id="KTD74110.1"/>
    </source>
</evidence>
<dbReference type="AlphaFoldDB" id="A0A0W0ZYE0"/>
<evidence type="ECO:0000313" key="3">
    <source>
        <dbReference type="Proteomes" id="UP000054693"/>
    </source>
</evidence>
<accession>A0A0W0ZYE0</accession>
<feature type="compositionally biased region" description="Polar residues" evidence="1">
    <location>
        <begin position="298"/>
        <end position="309"/>
    </location>
</feature>
<organism evidence="2 3">
    <name type="scientific">Legionella tucsonensis</name>
    <dbReference type="NCBI Taxonomy" id="40335"/>
    <lineage>
        <taxon>Bacteria</taxon>
        <taxon>Pseudomonadati</taxon>
        <taxon>Pseudomonadota</taxon>
        <taxon>Gammaproteobacteria</taxon>
        <taxon>Legionellales</taxon>
        <taxon>Legionellaceae</taxon>
        <taxon>Legionella</taxon>
    </lineage>
</organism>
<dbReference type="InterPro" id="IPR011990">
    <property type="entry name" value="TPR-like_helical_dom_sf"/>
</dbReference>
<sequence>MGFYFNTFRQQEADKAYNEQRYEEALMHYSEALKTLNLHAASNSVQHSDFYDALVYVLSEIVTTKLQLIRKEAEDLHFDNITKYWQDIPSLLHEIELIHSKHLAKLTHALSNKEQVIRKTHELLAAVCEEISDELVDQLEDNDEKNLNSQVVLSQAIEWMNRAITFQEKTKDRPKLSSSLGYLNLLEQHYKETGNEANLHAMSDFISKYKLLEVAIQSPLRKLELLSYVIRLAIFNLNDTSELVHECEILYGLLSEEDKENPILDDLQNLVNLVPLEDNESEEESQLKDMESTEETHPTSTLEESTIDSTETDFASEEFYLSVNHPDIPMEIQYVSSEVTQPLVPEPSSMSPFKTAHHVLTQQHLMLLQSSSQGNSRASQVFFSNSFQAPLSEETHLYSKALHLALKKITADSHNPKFLANLLCLIADFFSKYRADGIQKQNAIVIAFDLYQQVLKIDPTHHRAHIKLNKSSIQNKSLIGPYKFFNNGTQSLTSVATQISTAKDCFNQALEELTIQLESFLMNNPSKIEKTINNLIDFIGDKLSDITSTPSSEIRATLTQTFREALLNSAHSSSTPINF</sequence>
<feature type="region of interest" description="Disordered" evidence="1">
    <location>
        <begin position="279"/>
        <end position="309"/>
    </location>
</feature>
<comment type="caution">
    <text evidence="2">The sequence shown here is derived from an EMBL/GenBank/DDBJ whole genome shotgun (WGS) entry which is preliminary data.</text>
</comment>
<evidence type="ECO:0000256" key="1">
    <source>
        <dbReference type="SAM" id="MobiDB-lite"/>
    </source>
</evidence>
<protein>
    <submittedName>
        <fullName evidence="2">Uncharacterized protein</fullName>
    </submittedName>
</protein>
<keyword evidence="3" id="KW-1185">Reference proteome</keyword>
<proteinExistence type="predicted"/>
<name>A0A0W0ZYE0_9GAMM</name>
<feature type="compositionally biased region" description="Basic and acidic residues" evidence="1">
    <location>
        <begin position="285"/>
        <end position="297"/>
    </location>
</feature>
<reference evidence="2 3" key="1">
    <citation type="submission" date="2015-11" db="EMBL/GenBank/DDBJ databases">
        <title>Genomic analysis of 38 Legionella species identifies large and diverse effector repertoires.</title>
        <authorList>
            <person name="Burstein D."/>
            <person name="Amaro F."/>
            <person name="Zusman T."/>
            <person name="Lifshitz Z."/>
            <person name="Cohen O."/>
            <person name="Gilbert J.A."/>
            <person name="Pupko T."/>
            <person name="Shuman H.A."/>
            <person name="Segal G."/>
        </authorList>
    </citation>
    <scope>NUCLEOTIDE SEQUENCE [LARGE SCALE GENOMIC DNA]</scope>
    <source>
        <strain evidence="2 3">ATCC 49180</strain>
    </source>
</reference>
<dbReference type="SUPFAM" id="SSF48452">
    <property type="entry name" value="TPR-like"/>
    <property type="match status" value="1"/>
</dbReference>